<dbReference type="WBParaSite" id="SSLN_0001618501-mRNA-1">
    <property type="protein sequence ID" value="SSLN_0001618501-mRNA-1"/>
    <property type="gene ID" value="SSLN_0001618501"/>
</dbReference>
<name>A0A183TGJ6_SCHSO</name>
<reference evidence="3" key="1">
    <citation type="submission" date="2016-06" db="UniProtKB">
        <authorList>
            <consortium name="WormBaseParasite"/>
        </authorList>
    </citation>
    <scope>IDENTIFICATION</scope>
</reference>
<accession>A0A183TGJ6</accession>
<organism evidence="3">
    <name type="scientific">Schistocephalus solidus</name>
    <name type="common">Tapeworm</name>
    <dbReference type="NCBI Taxonomy" id="70667"/>
    <lineage>
        <taxon>Eukaryota</taxon>
        <taxon>Metazoa</taxon>
        <taxon>Spiralia</taxon>
        <taxon>Lophotrochozoa</taxon>
        <taxon>Platyhelminthes</taxon>
        <taxon>Cestoda</taxon>
        <taxon>Eucestoda</taxon>
        <taxon>Diphyllobothriidea</taxon>
        <taxon>Diphyllobothriidae</taxon>
        <taxon>Schistocephalus</taxon>
    </lineage>
</organism>
<proteinExistence type="predicted"/>
<dbReference type="EMBL" id="UYSU01040102">
    <property type="protein sequence ID" value="VDM01978.1"/>
    <property type="molecule type" value="Genomic_DNA"/>
</dbReference>
<sequence length="99" mass="11482">MEQDALRTLKADRSIVVLPANKGRSTVVLNKSEYLRKAKALLDDYKTYLRAFAIEIIGDLLESRYDEGTNKPKRAHLVQLFTFCLKTYFTFEGMVYEQI</sequence>
<dbReference type="OrthoDB" id="6287939at2759"/>
<evidence type="ECO:0000313" key="1">
    <source>
        <dbReference type="EMBL" id="VDM01978.1"/>
    </source>
</evidence>
<dbReference type="AlphaFoldDB" id="A0A183TGJ6"/>
<evidence type="ECO:0000313" key="3">
    <source>
        <dbReference type="WBParaSite" id="SSLN_0001618501-mRNA-1"/>
    </source>
</evidence>
<reference evidence="1 2" key="2">
    <citation type="submission" date="2018-11" db="EMBL/GenBank/DDBJ databases">
        <authorList>
            <consortium name="Pathogen Informatics"/>
        </authorList>
    </citation>
    <scope>NUCLEOTIDE SEQUENCE [LARGE SCALE GENOMIC DNA]</scope>
    <source>
        <strain evidence="1 2">NST_G2</strain>
    </source>
</reference>
<gene>
    <name evidence="1" type="ORF">SSLN_LOCUS15592</name>
</gene>
<keyword evidence="2" id="KW-1185">Reference proteome</keyword>
<evidence type="ECO:0000313" key="2">
    <source>
        <dbReference type="Proteomes" id="UP000275846"/>
    </source>
</evidence>
<dbReference type="Proteomes" id="UP000275846">
    <property type="component" value="Unassembled WGS sequence"/>
</dbReference>
<protein>
    <submittedName>
        <fullName evidence="3">MIF4G domain-containing protein</fullName>
    </submittedName>
</protein>